<sequence>MNDKEQRAYDQGFADCEAKHAPMIHSAAILTAAERLRVAAKAGHEELLRLMNTLGGLPVSSGVVADLHSALGDTGTAAPRKDLETQIADLETERGRINRELTPLYQARAEVQSPFEIGDVVTDNRGWRARVVKIAPGVWSSEYPLITGVRLLRKDGTDGQELALYKNDEWQKERE</sequence>
<dbReference type="AlphaFoldDB" id="A0A0F9MEJ5"/>
<reference evidence="1" key="1">
    <citation type="journal article" date="2015" name="Nature">
        <title>Complex archaea that bridge the gap between prokaryotes and eukaryotes.</title>
        <authorList>
            <person name="Spang A."/>
            <person name="Saw J.H."/>
            <person name="Jorgensen S.L."/>
            <person name="Zaremba-Niedzwiedzka K."/>
            <person name="Martijn J."/>
            <person name="Lind A.E."/>
            <person name="van Eijk R."/>
            <person name="Schleper C."/>
            <person name="Guy L."/>
            <person name="Ettema T.J."/>
        </authorList>
    </citation>
    <scope>NUCLEOTIDE SEQUENCE</scope>
</reference>
<organism evidence="1">
    <name type="scientific">marine sediment metagenome</name>
    <dbReference type="NCBI Taxonomy" id="412755"/>
    <lineage>
        <taxon>unclassified sequences</taxon>
        <taxon>metagenomes</taxon>
        <taxon>ecological metagenomes</taxon>
    </lineage>
</organism>
<comment type="caution">
    <text evidence="1">The sequence shown here is derived from an EMBL/GenBank/DDBJ whole genome shotgun (WGS) entry which is preliminary data.</text>
</comment>
<proteinExistence type="predicted"/>
<accession>A0A0F9MEJ5</accession>
<gene>
    <name evidence="1" type="ORF">LCGC14_1099170</name>
</gene>
<name>A0A0F9MEJ5_9ZZZZ</name>
<evidence type="ECO:0000313" key="1">
    <source>
        <dbReference type="EMBL" id="KKN04259.1"/>
    </source>
</evidence>
<dbReference type="EMBL" id="LAZR01004939">
    <property type="protein sequence ID" value="KKN04259.1"/>
    <property type="molecule type" value="Genomic_DNA"/>
</dbReference>
<protein>
    <submittedName>
        <fullName evidence="1">Uncharacterized protein</fullName>
    </submittedName>
</protein>